<evidence type="ECO:0000313" key="1">
    <source>
        <dbReference type="EMBL" id="KAI3683799.1"/>
    </source>
</evidence>
<keyword evidence="2" id="KW-1185">Reference proteome</keyword>
<reference evidence="2" key="1">
    <citation type="journal article" date="2022" name="Mol. Ecol. Resour.">
        <title>The genomes of chicory, endive, great burdock and yacon provide insights into Asteraceae palaeo-polyploidization history and plant inulin production.</title>
        <authorList>
            <person name="Fan W."/>
            <person name="Wang S."/>
            <person name="Wang H."/>
            <person name="Wang A."/>
            <person name="Jiang F."/>
            <person name="Liu H."/>
            <person name="Zhao H."/>
            <person name="Xu D."/>
            <person name="Zhang Y."/>
        </authorList>
    </citation>
    <scope>NUCLEOTIDE SEQUENCE [LARGE SCALE GENOMIC DNA]</scope>
    <source>
        <strain evidence="2">cv. Yunnan</strain>
    </source>
</reference>
<gene>
    <name evidence="1" type="ORF">L1987_84314</name>
</gene>
<organism evidence="1 2">
    <name type="scientific">Smallanthus sonchifolius</name>
    <dbReference type="NCBI Taxonomy" id="185202"/>
    <lineage>
        <taxon>Eukaryota</taxon>
        <taxon>Viridiplantae</taxon>
        <taxon>Streptophyta</taxon>
        <taxon>Embryophyta</taxon>
        <taxon>Tracheophyta</taxon>
        <taxon>Spermatophyta</taxon>
        <taxon>Magnoliopsida</taxon>
        <taxon>eudicotyledons</taxon>
        <taxon>Gunneridae</taxon>
        <taxon>Pentapetalae</taxon>
        <taxon>asterids</taxon>
        <taxon>campanulids</taxon>
        <taxon>Asterales</taxon>
        <taxon>Asteraceae</taxon>
        <taxon>Asteroideae</taxon>
        <taxon>Heliantheae alliance</taxon>
        <taxon>Millerieae</taxon>
        <taxon>Smallanthus</taxon>
    </lineage>
</organism>
<name>A0ACB8YDL1_9ASTR</name>
<accession>A0ACB8YDL1</accession>
<dbReference type="Proteomes" id="UP001056120">
    <property type="component" value="Linkage Group LG28"/>
</dbReference>
<sequence>MKIWWFYLKLNKRVVDKLSKVRNPVYNASTFYFITDTSTSLHLPLLQITKSTSIKFLSSKTIIVMALETSLSQFTDLQMRLDKLSKNKEQDQCAYLSIWCQKVTSKDEGHPRRRGVVIDISRLIGMFHDETNIS</sequence>
<proteinExistence type="predicted"/>
<comment type="caution">
    <text evidence="1">The sequence shown here is derived from an EMBL/GenBank/DDBJ whole genome shotgun (WGS) entry which is preliminary data.</text>
</comment>
<protein>
    <submittedName>
        <fullName evidence="1">Uncharacterized protein</fullName>
    </submittedName>
</protein>
<evidence type="ECO:0000313" key="2">
    <source>
        <dbReference type="Proteomes" id="UP001056120"/>
    </source>
</evidence>
<dbReference type="EMBL" id="CM042045">
    <property type="protein sequence ID" value="KAI3683799.1"/>
    <property type="molecule type" value="Genomic_DNA"/>
</dbReference>
<reference evidence="1 2" key="2">
    <citation type="journal article" date="2022" name="Mol. Ecol. Resour.">
        <title>The genomes of chicory, endive, great burdock and yacon provide insights into Asteraceae paleo-polyploidization history and plant inulin production.</title>
        <authorList>
            <person name="Fan W."/>
            <person name="Wang S."/>
            <person name="Wang H."/>
            <person name="Wang A."/>
            <person name="Jiang F."/>
            <person name="Liu H."/>
            <person name="Zhao H."/>
            <person name="Xu D."/>
            <person name="Zhang Y."/>
        </authorList>
    </citation>
    <scope>NUCLEOTIDE SEQUENCE [LARGE SCALE GENOMIC DNA]</scope>
    <source>
        <strain evidence="2">cv. Yunnan</strain>
        <tissue evidence="1">Leaves</tissue>
    </source>
</reference>